<dbReference type="EMBL" id="CP021367">
    <property type="protein sequence ID" value="ART61177.1"/>
    <property type="molecule type" value="Genomic_DNA"/>
</dbReference>
<dbReference type="KEGG" id="acip:CBP36_19625"/>
<sequence>MSIKQPVGQCLQEHGFELDIREPFSFIGRKTYASAVGPKEAHSFLERFGDGSFILKAEMLSEGRNCLALCYSIIPKDADAEKIKQCVASFANEVDQAVAGSYAVRLLVSKTRNQGSRPTRP</sequence>
<proteinExistence type="predicted"/>
<evidence type="ECO:0000313" key="1">
    <source>
        <dbReference type="EMBL" id="ART61177.1"/>
    </source>
</evidence>
<reference evidence="1" key="1">
    <citation type="submission" date="2017-05" db="EMBL/GenBank/DDBJ databases">
        <title>Polyphasic characterization of four soil-derived phenanthrene-degrading Acidovorax strains and proposal of Acidovorax phenanthrenivorans sp. nov.</title>
        <authorList>
            <person name="Singleton D."/>
            <person name="Lee J."/>
            <person name="Dickey A.N."/>
            <person name="Stroud A."/>
            <person name="Scholl E.H."/>
            <person name="Wright F.A."/>
            <person name="Aitken M.D."/>
        </authorList>
    </citation>
    <scope>NUCLEOTIDE SEQUENCE</scope>
    <source>
        <strain evidence="1">P4</strain>
        <plasmid evidence="1">pACP4.1</plasmid>
    </source>
</reference>
<organism evidence="1 2">
    <name type="scientific">Acidovorax carolinensis</name>
    <dbReference type="NCBI Taxonomy" id="553814"/>
    <lineage>
        <taxon>Bacteria</taxon>
        <taxon>Pseudomonadati</taxon>
        <taxon>Pseudomonadota</taxon>
        <taxon>Betaproteobacteria</taxon>
        <taxon>Burkholderiales</taxon>
        <taxon>Comamonadaceae</taxon>
        <taxon>Acidovorax</taxon>
    </lineage>
</organism>
<keyword evidence="1" id="KW-0614">Plasmid</keyword>
<dbReference type="AlphaFoldDB" id="A0A240UI57"/>
<gene>
    <name evidence="1" type="ORF">CBP36_19625</name>
</gene>
<dbReference type="KEGG" id="acis:CBP35_19580"/>
<accession>A0A240UI57</accession>
<dbReference type="Proteomes" id="UP000194440">
    <property type="component" value="Plasmid pACP4.1"/>
</dbReference>
<protein>
    <submittedName>
        <fullName evidence="1">Uncharacterized protein</fullName>
    </submittedName>
</protein>
<dbReference type="RefSeq" id="WP_086928948.1">
    <property type="nucleotide sequence ID" value="NZ_CP021363.1"/>
</dbReference>
<geneLocation type="plasmid" evidence="1 2">
    <name>pACP4.1</name>
</geneLocation>
<name>A0A240UI57_9BURK</name>
<keyword evidence="2" id="KW-1185">Reference proteome</keyword>
<evidence type="ECO:0000313" key="2">
    <source>
        <dbReference type="Proteomes" id="UP000194440"/>
    </source>
</evidence>